<sequence>MIDIRLKKQFQRSKINKERFDFFQENLLNSITGDFYLLNRIFLYENHQELKQKPYLAIKYQQESIIKKEKLEKFLQQYRINPNLTFQSTKNGRINSTEDNPSTIII</sequence>
<dbReference type="EMBL" id="CAJNOT010000032">
    <property type="protein sequence ID" value="CAF0788702.1"/>
    <property type="molecule type" value="Genomic_DNA"/>
</dbReference>
<dbReference type="Proteomes" id="UP000663836">
    <property type="component" value="Unassembled WGS sequence"/>
</dbReference>
<protein>
    <submittedName>
        <fullName evidence="2">Uncharacterized protein</fullName>
    </submittedName>
</protein>
<comment type="caution">
    <text evidence="2">The sequence shown here is derived from an EMBL/GenBank/DDBJ whole genome shotgun (WGS) entry which is preliminary data.</text>
</comment>
<dbReference type="EMBL" id="CAJOBD010006850">
    <property type="protein sequence ID" value="CAF4072088.1"/>
    <property type="molecule type" value="Genomic_DNA"/>
</dbReference>
<name>A0A819TZN5_9BILA</name>
<reference evidence="2" key="1">
    <citation type="submission" date="2021-02" db="EMBL/GenBank/DDBJ databases">
        <authorList>
            <person name="Nowell W R."/>
        </authorList>
    </citation>
    <scope>NUCLEOTIDE SEQUENCE</scope>
</reference>
<evidence type="ECO:0000313" key="3">
    <source>
        <dbReference type="Proteomes" id="UP000663836"/>
    </source>
</evidence>
<gene>
    <name evidence="2" type="ORF">JBS370_LOCUS30213</name>
    <name evidence="1" type="ORF">ZHD862_LOCUS1788</name>
</gene>
<dbReference type="Proteomes" id="UP000663864">
    <property type="component" value="Unassembled WGS sequence"/>
</dbReference>
<evidence type="ECO:0000313" key="1">
    <source>
        <dbReference type="EMBL" id="CAF0788702.1"/>
    </source>
</evidence>
<organism evidence="2 3">
    <name type="scientific">Rotaria sordida</name>
    <dbReference type="NCBI Taxonomy" id="392033"/>
    <lineage>
        <taxon>Eukaryota</taxon>
        <taxon>Metazoa</taxon>
        <taxon>Spiralia</taxon>
        <taxon>Gnathifera</taxon>
        <taxon>Rotifera</taxon>
        <taxon>Eurotatoria</taxon>
        <taxon>Bdelloidea</taxon>
        <taxon>Philodinida</taxon>
        <taxon>Philodinidae</taxon>
        <taxon>Rotaria</taxon>
    </lineage>
</organism>
<dbReference type="AlphaFoldDB" id="A0A819TZN5"/>
<evidence type="ECO:0000313" key="2">
    <source>
        <dbReference type="EMBL" id="CAF4072088.1"/>
    </source>
</evidence>
<proteinExistence type="predicted"/>
<accession>A0A819TZN5</accession>